<dbReference type="OrthoDB" id="9793697at2"/>
<dbReference type="InterPro" id="IPR003658">
    <property type="entry name" value="Anti-sigma_ant"/>
</dbReference>
<keyword evidence="5" id="KW-1185">Reference proteome</keyword>
<dbReference type="CDD" id="cd07043">
    <property type="entry name" value="STAS_anti-anti-sigma_factors"/>
    <property type="match status" value="1"/>
</dbReference>
<dbReference type="Gene3D" id="3.30.750.24">
    <property type="entry name" value="STAS domain"/>
    <property type="match status" value="1"/>
</dbReference>
<dbReference type="AlphaFoldDB" id="A0A4R2KW35"/>
<gene>
    <name evidence="4" type="ORF">EV214_105172</name>
</gene>
<dbReference type="NCBIfam" id="TIGR00377">
    <property type="entry name" value="ant_ant_sig"/>
    <property type="match status" value="1"/>
</dbReference>
<sequence>MALYINKNYNKEEQLWMINIAGEIDIYTANQLKETLMKMLDEHNENIKINCLELDYIDSTGLGVLIGALKRLKKENKSIIIINPKKNISKLLTITGLNKIFIIEGE</sequence>
<name>A0A4R2KW35_9FIRM</name>
<dbReference type="EMBL" id="SLWV01000005">
    <property type="protein sequence ID" value="TCO78073.1"/>
    <property type="molecule type" value="Genomic_DNA"/>
</dbReference>
<evidence type="ECO:0000259" key="3">
    <source>
        <dbReference type="PROSITE" id="PS50801"/>
    </source>
</evidence>
<dbReference type="PROSITE" id="PS50801">
    <property type="entry name" value="STAS"/>
    <property type="match status" value="1"/>
</dbReference>
<protein>
    <recommendedName>
        <fullName evidence="2">Anti-sigma factor antagonist</fullName>
    </recommendedName>
</protein>
<evidence type="ECO:0000256" key="2">
    <source>
        <dbReference type="RuleBase" id="RU003749"/>
    </source>
</evidence>
<comment type="caution">
    <text evidence="4">The sequence shown here is derived from an EMBL/GenBank/DDBJ whole genome shotgun (WGS) entry which is preliminary data.</text>
</comment>
<dbReference type="RefSeq" id="WP_132243775.1">
    <property type="nucleotide sequence ID" value="NZ_SLWV01000005.1"/>
</dbReference>
<feature type="domain" description="STAS" evidence="3">
    <location>
        <begin position="5"/>
        <end position="106"/>
    </location>
</feature>
<reference evidence="4 5" key="1">
    <citation type="submission" date="2019-03" db="EMBL/GenBank/DDBJ databases">
        <title>Genomic Encyclopedia of Type Strains, Phase IV (KMG-IV): sequencing the most valuable type-strain genomes for metagenomic binning, comparative biology and taxonomic classification.</title>
        <authorList>
            <person name="Goeker M."/>
        </authorList>
    </citation>
    <scope>NUCLEOTIDE SEQUENCE [LARGE SCALE GENOMIC DNA]</scope>
    <source>
        <strain evidence="4 5">DSM 102940</strain>
    </source>
</reference>
<organism evidence="4 5">
    <name type="scientific">Marinisporobacter balticus</name>
    <dbReference type="NCBI Taxonomy" id="2018667"/>
    <lineage>
        <taxon>Bacteria</taxon>
        <taxon>Bacillati</taxon>
        <taxon>Bacillota</taxon>
        <taxon>Clostridia</taxon>
        <taxon>Peptostreptococcales</taxon>
        <taxon>Thermotaleaceae</taxon>
        <taxon>Marinisporobacter</taxon>
    </lineage>
</organism>
<accession>A0A4R2KW35</accession>
<evidence type="ECO:0000313" key="4">
    <source>
        <dbReference type="EMBL" id="TCO78073.1"/>
    </source>
</evidence>
<dbReference type="GO" id="GO:0043856">
    <property type="term" value="F:anti-sigma factor antagonist activity"/>
    <property type="evidence" value="ECO:0007669"/>
    <property type="project" value="InterPro"/>
</dbReference>
<comment type="similarity">
    <text evidence="1 2">Belongs to the anti-sigma-factor antagonist family.</text>
</comment>
<evidence type="ECO:0000313" key="5">
    <source>
        <dbReference type="Proteomes" id="UP000294919"/>
    </source>
</evidence>
<evidence type="ECO:0000256" key="1">
    <source>
        <dbReference type="ARBA" id="ARBA00009013"/>
    </source>
</evidence>
<dbReference type="Proteomes" id="UP000294919">
    <property type="component" value="Unassembled WGS sequence"/>
</dbReference>
<dbReference type="Pfam" id="PF01740">
    <property type="entry name" value="STAS"/>
    <property type="match status" value="1"/>
</dbReference>
<proteinExistence type="inferred from homology"/>
<dbReference type="PANTHER" id="PTHR33495:SF2">
    <property type="entry name" value="ANTI-SIGMA FACTOR ANTAGONIST TM_1081-RELATED"/>
    <property type="match status" value="1"/>
</dbReference>
<dbReference type="SUPFAM" id="SSF52091">
    <property type="entry name" value="SpoIIaa-like"/>
    <property type="match status" value="1"/>
</dbReference>
<dbReference type="PANTHER" id="PTHR33495">
    <property type="entry name" value="ANTI-SIGMA FACTOR ANTAGONIST TM_1081-RELATED-RELATED"/>
    <property type="match status" value="1"/>
</dbReference>
<dbReference type="InterPro" id="IPR036513">
    <property type="entry name" value="STAS_dom_sf"/>
</dbReference>
<dbReference type="InterPro" id="IPR002645">
    <property type="entry name" value="STAS_dom"/>
</dbReference>